<proteinExistence type="predicted"/>
<reference evidence="2" key="1">
    <citation type="submission" date="2021-02" db="EMBL/GenBank/DDBJ databases">
        <authorList>
            <person name="Nowell W R."/>
        </authorList>
    </citation>
    <scope>NUCLEOTIDE SEQUENCE</scope>
</reference>
<gene>
    <name evidence="2" type="ORF">GIL414_LOCUS46882</name>
    <name evidence="1" type="ORF">SMN809_LOCUS41415</name>
</gene>
<dbReference type="AlphaFoldDB" id="A0A8S3B3X9"/>
<evidence type="ECO:0000313" key="2">
    <source>
        <dbReference type="EMBL" id="CAF4794299.1"/>
    </source>
</evidence>
<protein>
    <submittedName>
        <fullName evidence="2">Uncharacterized protein</fullName>
    </submittedName>
</protein>
<dbReference type="Proteomes" id="UP000676336">
    <property type="component" value="Unassembled WGS sequence"/>
</dbReference>
<dbReference type="EMBL" id="CAJOBI010116874">
    <property type="protein sequence ID" value="CAF4658885.1"/>
    <property type="molecule type" value="Genomic_DNA"/>
</dbReference>
<comment type="caution">
    <text evidence="2">The sequence shown here is derived from an EMBL/GenBank/DDBJ whole genome shotgun (WGS) entry which is preliminary data.</text>
</comment>
<evidence type="ECO:0000313" key="1">
    <source>
        <dbReference type="EMBL" id="CAF4658885.1"/>
    </source>
</evidence>
<sequence>MNDLDLLSDYRFLEEINREVETSKRNELGNKTKSFNELKHFQKLIQNKLRTNGSIQVLYL</sequence>
<name>A0A8S3B3X9_9BILA</name>
<organism evidence="2 3">
    <name type="scientific">Rotaria magnacalcarata</name>
    <dbReference type="NCBI Taxonomy" id="392030"/>
    <lineage>
        <taxon>Eukaryota</taxon>
        <taxon>Metazoa</taxon>
        <taxon>Spiralia</taxon>
        <taxon>Gnathifera</taxon>
        <taxon>Rotifera</taxon>
        <taxon>Eurotatoria</taxon>
        <taxon>Bdelloidea</taxon>
        <taxon>Philodinida</taxon>
        <taxon>Philodinidae</taxon>
        <taxon>Rotaria</taxon>
    </lineage>
</organism>
<dbReference type="EMBL" id="CAJOBJ010148409">
    <property type="protein sequence ID" value="CAF4794299.1"/>
    <property type="molecule type" value="Genomic_DNA"/>
</dbReference>
<accession>A0A8S3B3X9</accession>
<feature type="non-terminal residue" evidence="2">
    <location>
        <position position="60"/>
    </location>
</feature>
<dbReference type="Proteomes" id="UP000681720">
    <property type="component" value="Unassembled WGS sequence"/>
</dbReference>
<evidence type="ECO:0000313" key="3">
    <source>
        <dbReference type="Proteomes" id="UP000681720"/>
    </source>
</evidence>